<dbReference type="RefSeq" id="WP_200199091.1">
    <property type="nucleotide sequence ID" value="NZ_JAENHM010000087.1"/>
</dbReference>
<feature type="compositionally biased region" description="Basic residues" evidence="1">
    <location>
        <begin position="62"/>
        <end position="71"/>
    </location>
</feature>
<feature type="compositionally biased region" description="Low complexity" evidence="1">
    <location>
        <begin position="162"/>
        <end position="172"/>
    </location>
</feature>
<sequence>MFAITHALDGASRAEAARLAGMDRQALRDAVVRYSAECVAEFYDRPLPGRPEWLSEGEQATPRRKPHSKKKRLREALKAAAAAQPGRRLQLWFQGEARIGQKGRTALSLARAASGRAVRQALHLDLPLRCRLPDQRRQFRAGDADRLHRCHEPVPGRLLPEPAAGRPGGARARPSRLAWITSPGGAA</sequence>
<protein>
    <submittedName>
        <fullName evidence="2">Helix-turn-helix domain-containing protein</fullName>
    </submittedName>
</protein>
<evidence type="ECO:0000256" key="1">
    <source>
        <dbReference type="SAM" id="MobiDB-lite"/>
    </source>
</evidence>
<accession>A0ABS1FG94</accession>
<feature type="region of interest" description="Disordered" evidence="1">
    <location>
        <begin position="158"/>
        <end position="187"/>
    </location>
</feature>
<proteinExistence type="predicted"/>
<keyword evidence="3" id="KW-1185">Reference proteome</keyword>
<dbReference type="Pfam" id="PF13551">
    <property type="entry name" value="HTH_29"/>
    <property type="match status" value="1"/>
</dbReference>
<comment type="caution">
    <text evidence="2">The sequence shown here is derived from an EMBL/GenBank/DDBJ whole genome shotgun (WGS) entry which is preliminary data.</text>
</comment>
<evidence type="ECO:0000313" key="3">
    <source>
        <dbReference type="Proteomes" id="UP000652760"/>
    </source>
</evidence>
<reference evidence="3" key="1">
    <citation type="submission" date="2021-01" db="EMBL/GenBank/DDBJ databases">
        <title>Genome public.</title>
        <authorList>
            <person name="Liu C."/>
            <person name="Sun Q."/>
        </authorList>
    </citation>
    <scope>NUCLEOTIDE SEQUENCE [LARGE SCALE GENOMIC DNA]</scope>
    <source>
        <strain evidence="3">YIM B02556</strain>
    </source>
</reference>
<feature type="region of interest" description="Disordered" evidence="1">
    <location>
        <begin position="51"/>
        <end position="71"/>
    </location>
</feature>
<dbReference type="EMBL" id="JAENHM010000087">
    <property type="protein sequence ID" value="MBK1842427.1"/>
    <property type="molecule type" value="Genomic_DNA"/>
</dbReference>
<gene>
    <name evidence="2" type="ORF">JHL17_34035</name>
</gene>
<organism evidence="2 3">
    <name type="scientific">Azospirillum endophyticum</name>
    <dbReference type="NCBI Taxonomy" id="2800326"/>
    <lineage>
        <taxon>Bacteria</taxon>
        <taxon>Pseudomonadati</taxon>
        <taxon>Pseudomonadota</taxon>
        <taxon>Alphaproteobacteria</taxon>
        <taxon>Rhodospirillales</taxon>
        <taxon>Azospirillaceae</taxon>
        <taxon>Azospirillum</taxon>
    </lineage>
</organism>
<name>A0ABS1FG94_9PROT</name>
<dbReference type="Proteomes" id="UP000652760">
    <property type="component" value="Unassembled WGS sequence"/>
</dbReference>
<evidence type="ECO:0000313" key="2">
    <source>
        <dbReference type="EMBL" id="MBK1842427.1"/>
    </source>
</evidence>